<feature type="transmembrane region" description="Helical" evidence="8">
    <location>
        <begin position="158"/>
        <end position="178"/>
    </location>
</feature>
<keyword evidence="2" id="KW-0813">Transport</keyword>
<feature type="transmembrane region" description="Helical" evidence="8">
    <location>
        <begin position="92"/>
        <end position="108"/>
    </location>
</feature>
<dbReference type="GO" id="GO:0030395">
    <property type="term" value="F:lactose binding"/>
    <property type="evidence" value="ECO:0007669"/>
    <property type="project" value="TreeGrafter"/>
</dbReference>
<name>A0A5A9W5W8_9GAMM</name>
<accession>A0A5A9W5W8</accession>
<comment type="subcellular location">
    <subcellularLocation>
        <location evidence="1">Cell inner membrane</location>
        <topology evidence="1">Multi-pass membrane protein</topology>
    </subcellularLocation>
</comment>
<dbReference type="PIRSF" id="PIRSF004925">
    <property type="entry name" value="HcaT"/>
    <property type="match status" value="1"/>
</dbReference>
<evidence type="ECO:0000256" key="8">
    <source>
        <dbReference type="SAM" id="Phobius"/>
    </source>
</evidence>
<evidence type="ECO:0000313" key="10">
    <source>
        <dbReference type="EMBL" id="KAA0875844.1"/>
    </source>
</evidence>
<dbReference type="SUPFAM" id="SSF103473">
    <property type="entry name" value="MFS general substrate transporter"/>
    <property type="match status" value="1"/>
</dbReference>
<keyword evidence="11" id="KW-1185">Reference proteome</keyword>
<evidence type="ECO:0000256" key="5">
    <source>
        <dbReference type="ARBA" id="ARBA00022692"/>
    </source>
</evidence>
<dbReference type="InterPro" id="IPR036259">
    <property type="entry name" value="MFS_trans_sf"/>
</dbReference>
<dbReference type="InterPro" id="IPR020846">
    <property type="entry name" value="MFS_dom"/>
</dbReference>
<feature type="transmembrane region" description="Helical" evidence="8">
    <location>
        <begin position="69"/>
        <end position="86"/>
    </location>
</feature>
<feature type="domain" description="Major facilitator superfamily (MFS) profile" evidence="9">
    <location>
        <begin position="200"/>
        <end position="386"/>
    </location>
</feature>
<gene>
    <name evidence="10" type="ORF">E1H14_03935</name>
</gene>
<dbReference type="EMBL" id="SMRS01000002">
    <property type="protein sequence ID" value="KAA0875844.1"/>
    <property type="molecule type" value="Genomic_DNA"/>
</dbReference>
<dbReference type="InterPro" id="IPR026032">
    <property type="entry name" value="HcaT-like"/>
</dbReference>
<dbReference type="GO" id="GO:0015528">
    <property type="term" value="F:lactose:proton symporter activity"/>
    <property type="evidence" value="ECO:0007669"/>
    <property type="project" value="TreeGrafter"/>
</dbReference>
<comment type="caution">
    <text evidence="10">The sequence shown here is derived from an EMBL/GenBank/DDBJ whole genome shotgun (WGS) entry which is preliminary data.</text>
</comment>
<evidence type="ECO:0000256" key="7">
    <source>
        <dbReference type="ARBA" id="ARBA00023136"/>
    </source>
</evidence>
<keyword evidence="7 8" id="KW-0472">Membrane</keyword>
<feature type="transmembrane region" description="Helical" evidence="8">
    <location>
        <begin position="290"/>
        <end position="313"/>
    </location>
</feature>
<keyword evidence="3" id="KW-1003">Cell membrane</keyword>
<feature type="transmembrane region" description="Helical" evidence="8">
    <location>
        <begin position="231"/>
        <end position="254"/>
    </location>
</feature>
<dbReference type="GO" id="GO:0005886">
    <property type="term" value="C:plasma membrane"/>
    <property type="evidence" value="ECO:0007669"/>
    <property type="project" value="UniProtKB-SubCell"/>
</dbReference>
<dbReference type="Gene3D" id="1.20.1250.20">
    <property type="entry name" value="MFS general substrate transporter like domains"/>
    <property type="match status" value="2"/>
</dbReference>
<keyword evidence="5 8" id="KW-0812">Transmembrane</keyword>
<dbReference type="OrthoDB" id="9150135at2"/>
<dbReference type="RefSeq" id="WP_149390148.1">
    <property type="nucleotide sequence ID" value="NZ_SMRS01000002.1"/>
</dbReference>
<feature type="transmembrane region" description="Helical" evidence="8">
    <location>
        <begin position="199"/>
        <end position="219"/>
    </location>
</feature>
<evidence type="ECO:0000313" key="11">
    <source>
        <dbReference type="Proteomes" id="UP000325302"/>
    </source>
</evidence>
<dbReference type="PROSITE" id="PS50850">
    <property type="entry name" value="MFS"/>
    <property type="match status" value="1"/>
</dbReference>
<keyword evidence="4" id="KW-0997">Cell inner membrane</keyword>
<proteinExistence type="predicted"/>
<evidence type="ECO:0000256" key="3">
    <source>
        <dbReference type="ARBA" id="ARBA00022475"/>
    </source>
</evidence>
<feature type="transmembrane region" description="Helical" evidence="8">
    <location>
        <begin position="355"/>
        <end position="376"/>
    </location>
</feature>
<dbReference type="AlphaFoldDB" id="A0A5A9W5W8"/>
<dbReference type="NCBIfam" id="NF037955">
    <property type="entry name" value="mfs"/>
    <property type="match status" value="1"/>
</dbReference>
<dbReference type="Proteomes" id="UP000325302">
    <property type="component" value="Unassembled WGS sequence"/>
</dbReference>
<dbReference type="Pfam" id="PF12832">
    <property type="entry name" value="MFS_1_like"/>
    <property type="match status" value="1"/>
</dbReference>
<evidence type="ECO:0000259" key="9">
    <source>
        <dbReference type="PROSITE" id="PS50850"/>
    </source>
</evidence>
<feature type="transmembrane region" description="Helical" evidence="8">
    <location>
        <begin position="266"/>
        <end position="284"/>
    </location>
</feature>
<evidence type="ECO:0000256" key="1">
    <source>
        <dbReference type="ARBA" id="ARBA00004429"/>
    </source>
</evidence>
<feature type="transmembrane region" description="Helical" evidence="8">
    <location>
        <begin position="129"/>
        <end position="152"/>
    </location>
</feature>
<evidence type="ECO:0000256" key="2">
    <source>
        <dbReference type="ARBA" id="ARBA00022448"/>
    </source>
</evidence>
<keyword evidence="6 8" id="KW-1133">Transmembrane helix</keyword>
<dbReference type="PANTHER" id="PTHR23522:SF10">
    <property type="entry name" value="3-PHENYLPROPIONIC ACID TRANSPORTER-RELATED"/>
    <property type="match status" value="1"/>
</dbReference>
<protein>
    <submittedName>
        <fullName evidence="10">MFS transporter</fullName>
    </submittedName>
</protein>
<reference evidence="10 11" key="1">
    <citation type="submission" date="2019-03" db="EMBL/GenBank/DDBJ databases">
        <title>Nitrincola sp. nov. isolated from an Indian soda lake.</title>
        <authorList>
            <person name="Joshi A."/>
            <person name="Thite S.V."/>
            <person name="Joseph N."/>
            <person name="Dhotre D."/>
            <person name="Moorthy M."/>
            <person name="Shouche Y.S."/>
        </authorList>
    </citation>
    <scope>NUCLEOTIDE SEQUENCE [LARGE SCALE GENOMIC DNA]</scope>
    <source>
        <strain evidence="10 11">MEB193</strain>
    </source>
</reference>
<dbReference type="PANTHER" id="PTHR23522">
    <property type="entry name" value="BLL5896 PROTEIN"/>
    <property type="match status" value="1"/>
</dbReference>
<evidence type="ECO:0000256" key="6">
    <source>
        <dbReference type="ARBA" id="ARBA00022989"/>
    </source>
</evidence>
<dbReference type="InterPro" id="IPR024989">
    <property type="entry name" value="MFS_assoc_dom"/>
</dbReference>
<feature type="transmembrane region" description="Helical" evidence="8">
    <location>
        <begin position="7"/>
        <end position="26"/>
    </location>
</feature>
<feature type="transmembrane region" description="Helical" evidence="8">
    <location>
        <begin position="38"/>
        <end position="57"/>
    </location>
</feature>
<evidence type="ECO:0000256" key="4">
    <source>
        <dbReference type="ARBA" id="ARBA00022519"/>
    </source>
</evidence>
<feature type="transmembrane region" description="Helical" evidence="8">
    <location>
        <begin position="325"/>
        <end position="349"/>
    </location>
</feature>
<organism evidence="10 11">
    <name type="scientific">Nitrincola tapanii</name>
    <dbReference type="NCBI Taxonomy" id="1708751"/>
    <lineage>
        <taxon>Bacteria</taxon>
        <taxon>Pseudomonadati</taxon>
        <taxon>Pseudomonadota</taxon>
        <taxon>Gammaproteobacteria</taxon>
        <taxon>Oceanospirillales</taxon>
        <taxon>Oceanospirillaceae</taxon>
        <taxon>Nitrincola</taxon>
    </lineage>
</organism>
<sequence>MPYLRLSGFYFFYFALLGALVPYWSLYLKDFQLSAEEIGFLMALIHVSRILAPNLWGWLADVSGQRLRIIRYGAGLTWLIFLGIFWQDSFWGFAWVMLGFSFFWNAVLPQCEVLTLQHLGEQREGYSRIRVWGSVGFVLAVLGVGALLDWLGLRELPWILLILMALIWLNSLSLPAPAQTKHPAPSLAKGHFLKRLSQPQVMIFFLVFFLVQFSHGPYYTFFSVLLQEMGLSASLIGLLWSLGVVAEILLFIYMPRLMRRFNLRQLMLSSLLLTVLRWSLIAFWPEVWPLLLFAQILHAASFGSLHAVGIALVQRYFCTATQGRGQALFSSAGFGAGGAAGALLSGWAWDLWGSLWVFAVAALISLLALLLAYLWIYPEKVPSLDK</sequence>